<proteinExistence type="predicted"/>
<sequence length="611" mass="68373">MSLNILELSEDVIIHMFKFSSLSITDIVQFSRTCRPFRKIAYSSIEIWRGAYDLYRIVFPLGESLASATPHEMMLYACRAMTQSSMFRRPVITPRQQTLLHPIISDLPAPWAVAGPPIWPGVVDFPQWVDILPGGRVIMLNWRYKCTFHTTSGLRIGYIPFSFLLNKTCLEGDRTDQRLAVLGEGGELVIYSMQFEYVDWADLAAPVGFRHRKLASFTTFPLVRSVFGFTNERVLRFIPRPGASLIMMTHTHTIVTVDYAAHTAIMLSPEELSNSAIRPHSVIEPSLDIVSAIVHPDPDSQMIYLRTDLQLLHVITIPHETEFHPIPIENSLTDLPFLYYTKASTFIIPDTPIGESFRRTPYECVVNVFYEESHRLPTPGGKSEGIDIKMITLALRDGSLESLHPPIALDLPPITTIKSFRSSIGPHGSFSSLLTISREERYRLAYSPFLPEAQNGLIRVDPTATPLNGREAKALAAAAQKVVKQPFLAHFFGDEDVPDAGGISVVSRIRKVRATDYIQPAFVTSPANNAHSDSTANSQSVSMPSEVDVSFDPSRPLITVLSGLMDAPKQSPTNFSEWFDGVKDKMKVIAFDEIHGLMVVSNDKVFYVVRY</sequence>
<dbReference type="InterPro" id="IPR036047">
    <property type="entry name" value="F-box-like_dom_sf"/>
</dbReference>
<dbReference type="SUPFAM" id="SSF81383">
    <property type="entry name" value="F-box domain"/>
    <property type="match status" value="1"/>
</dbReference>
<protein>
    <recommendedName>
        <fullName evidence="3">F-box domain-containing protein</fullName>
    </recommendedName>
</protein>
<evidence type="ECO:0008006" key="3">
    <source>
        <dbReference type="Google" id="ProtNLM"/>
    </source>
</evidence>
<evidence type="ECO:0000313" key="2">
    <source>
        <dbReference type="Proteomes" id="UP000076722"/>
    </source>
</evidence>
<accession>A0A164NNS0</accession>
<dbReference type="Proteomes" id="UP000076722">
    <property type="component" value="Unassembled WGS sequence"/>
</dbReference>
<gene>
    <name evidence="1" type="ORF">SISNIDRAFT_460479</name>
</gene>
<dbReference type="AlphaFoldDB" id="A0A164NNS0"/>
<reference evidence="1 2" key="1">
    <citation type="journal article" date="2016" name="Mol. Biol. Evol.">
        <title>Comparative Genomics of Early-Diverging Mushroom-Forming Fungi Provides Insights into the Origins of Lignocellulose Decay Capabilities.</title>
        <authorList>
            <person name="Nagy L.G."/>
            <person name="Riley R."/>
            <person name="Tritt A."/>
            <person name="Adam C."/>
            <person name="Daum C."/>
            <person name="Floudas D."/>
            <person name="Sun H."/>
            <person name="Yadav J.S."/>
            <person name="Pangilinan J."/>
            <person name="Larsson K.H."/>
            <person name="Matsuura K."/>
            <person name="Barry K."/>
            <person name="Labutti K."/>
            <person name="Kuo R."/>
            <person name="Ohm R.A."/>
            <person name="Bhattacharya S.S."/>
            <person name="Shirouzu T."/>
            <person name="Yoshinaga Y."/>
            <person name="Martin F.M."/>
            <person name="Grigoriev I.V."/>
            <person name="Hibbett D.S."/>
        </authorList>
    </citation>
    <scope>NUCLEOTIDE SEQUENCE [LARGE SCALE GENOMIC DNA]</scope>
    <source>
        <strain evidence="1 2">HHB9708</strain>
    </source>
</reference>
<name>A0A164NNS0_9AGAM</name>
<organism evidence="1 2">
    <name type="scientific">Sistotremastrum niveocremeum HHB9708</name>
    <dbReference type="NCBI Taxonomy" id="1314777"/>
    <lineage>
        <taxon>Eukaryota</taxon>
        <taxon>Fungi</taxon>
        <taxon>Dikarya</taxon>
        <taxon>Basidiomycota</taxon>
        <taxon>Agaricomycotina</taxon>
        <taxon>Agaricomycetes</taxon>
        <taxon>Sistotremastrales</taxon>
        <taxon>Sistotremastraceae</taxon>
        <taxon>Sertulicium</taxon>
        <taxon>Sertulicium niveocremeum</taxon>
    </lineage>
</organism>
<keyword evidence="2" id="KW-1185">Reference proteome</keyword>
<evidence type="ECO:0000313" key="1">
    <source>
        <dbReference type="EMBL" id="KZS87883.1"/>
    </source>
</evidence>
<dbReference type="EMBL" id="KV419443">
    <property type="protein sequence ID" value="KZS87883.1"/>
    <property type="molecule type" value="Genomic_DNA"/>
</dbReference>